<organism evidence="6 7">
    <name type="scientific">Collimonas pratensis</name>
    <dbReference type="NCBI Taxonomy" id="279113"/>
    <lineage>
        <taxon>Bacteria</taxon>
        <taxon>Pseudomonadati</taxon>
        <taxon>Pseudomonadota</taxon>
        <taxon>Betaproteobacteria</taxon>
        <taxon>Burkholderiales</taxon>
        <taxon>Oxalobacteraceae</taxon>
        <taxon>Collimonas</taxon>
    </lineage>
</organism>
<protein>
    <submittedName>
        <fullName evidence="6">HTH-type transcriptional activator CmpR</fullName>
    </submittedName>
</protein>
<dbReference type="InterPro" id="IPR005119">
    <property type="entry name" value="LysR_subst-bd"/>
</dbReference>
<evidence type="ECO:0000256" key="3">
    <source>
        <dbReference type="ARBA" id="ARBA00023125"/>
    </source>
</evidence>
<evidence type="ECO:0000256" key="4">
    <source>
        <dbReference type="ARBA" id="ARBA00023163"/>
    </source>
</evidence>
<dbReference type="PANTHER" id="PTHR30126:SF5">
    <property type="entry name" value="HTH-TYPE TRANSCRIPTIONAL ACTIVATOR CMPR"/>
    <property type="match status" value="1"/>
</dbReference>
<sequence length="309" mass="34960">MKNATLRQLKTFEAVARHLSYSRAAEELHLTQPAVSLQVKQLEEHAGLPLFEQLGKKIYLTAAGIEMLRHGRMIIQQFRETEDAMAQLQGVAGGRLNVAVISAGDYFFPRLLAEFQRSHDNVSLKLTVHNREELLRSLHDNLTDLAIMVRPPEDACMIRQAFAPHPYVIVASPQHPLAHKKNISRTRLLREPFIVRERGSDTWLSMRESFGEQLAQINVAMEIKSFETIKQAVIAGMGISFLSVHTISLELQVGNLVVLDVEGFPAMLNWYVVHRQNKQLPPVAIAFENFLMSDGAALIEKFTRYKLQS</sequence>
<keyword evidence="4" id="KW-0804">Transcription</keyword>
<keyword evidence="7" id="KW-1185">Reference proteome</keyword>
<gene>
    <name evidence="6" type="primary">cmpR</name>
    <name evidence="6" type="ORF">CPter291_2771</name>
</gene>
<keyword evidence="2" id="KW-0805">Transcription regulation</keyword>
<evidence type="ECO:0000313" key="7">
    <source>
        <dbReference type="Proteomes" id="UP000074914"/>
    </source>
</evidence>
<dbReference type="Gene3D" id="1.10.10.10">
    <property type="entry name" value="Winged helix-like DNA-binding domain superfamily/Winged helix DNA-binding domain"/>
    <property type="match status" value="1"/>
</dbReference>
<comment type="similarity">
    <text evidence="1">Belongs to the LysR transcriptional regulatory family.</text>
</comment>
<name>A0ABM5Z7M5_9BURK</name>
<dbReference type="RefSeq" id="WP_062115781.1">
    <property type="nucleotide sequence ID" value="NZ_CP013236.1"/>
</dbReference>
<proteinExistence type="inferred from homology"/>
<evidence type="ECO:0000256" key="2">
    <source>
        <dbReference type="ARBA" id="ARBA00023015"/>
    </source>
</evidence>
<dbReference type="PRINTS" id="PR00039">
    <property type="entry name" value="HTHLYSR"/>
</dbReference>
<feature type="domain" description="HTH lysR-type" evidence="5">
    <location>
        <begin position="1"/>
        <end position="61"/>
    </location>
</feature>
<dbReference type="SUPFAM" id="SSF53850">
    <property type="entry name" value="Periplasmic binding protein-like II"/>
    <property type="match status" value="1"/>
</dbReference>
<dbReference type="InterPro" id="IPR000847">
    <property type="entry name" value="LysR_HTH_N"/>
</dbReference>
<accession>A0ABM5Z7M5</accession>
<dbReference type="InterPro" id="IPR036388">
    <property type="entry name" value="WH-like_DNA-bd_sf"/>
</dbReference>
<keyword evidence="3" id="KW-0238">DNA-binding</keyword>
<reference evidence="6 7" key="1">
    <citation type="submission" date="2015-11" db="EMBL/GenBank/DDBJ databases">
        <title>Exploring the genomic traits of fungus-feeding bacterial genus Collimonas.</title>
        <authorList>
            <person name="Song C."/>
            <person name="Schmidt R."/>
            <person name="de Jager V."/>
            <person name="Krzyzanowska D."/>
            <person name="Jongedijk E."/>
            <person name="Cankar K."/>
            <person name="Beekwilder J."/>
            <person name="van Veen A."/>
            <person name="de Boer W."/>
            <person name="van Veen J.A."/>
            <person name="Garbeva P."/>
        </authorList>
    </citation>
    <scope>NUCLEOTIDE SEQUENCE [LARGE SCALE GENOMIC DNA]</scope>
    <source>
        <strain evidence="6 7">Ter291</strain>
    </source>
</reference>
<dbReference type="PANTHER" id="PTHR30126">
    <property type="entry name" value="HTH-TYPE TRANSCRIPTIONAL REGULATOR"/>
    <property type="match status" value="1"/>
</dbReference>
<dbReference type="Pfam" id="PF03466">
    <property type="entry name" value="LysR_substrate"/>
    <property type="match status" value="1"/>
</dbReference>
<dbReference type="InterPro" id="IPR036390">
    <property type="entry name" value="WH_DNA-bd_sf"/>
</dbReference>
<dbReference type="CDD" id="cd08419">
    <property type="entry name" value="PBP2_CbbR_RubisCO_like"/>
    <property type="match status" value="1"/>
</dbReference>
<dbReference type="SUPFAM" id="SSF46785">
    <property type="entry name" value="Winged helix' DNA-binding domain"/>
    <property type="match status" value="1"/>
</dbReference>
<dbReference type="Gene3D" id="3.40.190.290">
    <property type="match status" value="1"/>
</dbReference>
<evidence type="ECO:0000259" key="5">
    <source>
        <dbReference type="PROSITE" id="PS50931"/>
    </source>
</evidence>
<dbReference type="EMBL" id="CP013236">
    <property type="protein sequence ID" value="AMP15026.1"/>
    <property type="molecule type" value="Genomic_DNA"/>
</dbReference>
<evidence type="ECO:0000313" key="6">
    <source>
        <dbReference type="EMBL" id="AMP15026.1"/>
    </source>
</evidence>
<dbReference type="PROSITE" id="PS50931">
    <property type="entry name" value="HTH_LYSR"/>
    <property type="match status" value="1"/>
</dbReference>
<dbReference type="Pfam" id="PF00126">
    <property type="entry name" value="HTH_1"/>
    <property type="match status" value="1"/>
</dbReference>
<dbReference type="Proteomes" id="UP000074914">
    <property type="component" value="Chromosome"/>
</dbReference>
<evidence type="ECO:0000256" key="1">
    <source>
        <dbReference type="ARBA" id="ARBA00009437"/>
    </source>
</evidence>